<dbReference type="PANTHER" id="PTHR43744:SF9">
    <property type="entry name" value="POLYGALACTURONAN_RHAMNOGALACTURONAN TRANSPORT SYSTEM PERMEASE PROTEIN YTCP"/>
    <property type="match status" value="1"/>
</dbReference>
<feature type="domain" description="ABC transmembrane type-1" evidence="8">
    <location>
        <begin position="77"/>
        <end position="280"/>
    </location>
</feature>
<feature type="transmembrane region" description="Helical" evidence="7">
    <location>
        <begin position="145"/>
        <end position="166"/>
    </location>
</feature>
<organism evidence="9">
    <name type="scientific">Caldilineaceae bacterium SB0664_bin_27</name>
    <dbReference type="NCBI Taxonomy" id="2605260"/>
    <lineage>
        <taxon>Bacteria</taxon>
        <taxon>Bacillati</taxon>
        <taxon>Chloroflexota</taxon>
        <taxon>Caldilineae</taxon>
        <taxon>Caldilineales</taxon>
        <taxon>Caldilineaceae</taxon>
    </lineage>
</organism>
<evidence type="ECO:0000256" key="5">
    <source>
        <dbReference type="ARBA" id="ARBA00022989"/>
    </source>
</evidence>
<comment type="similarity">
    <text evidence="7">Belongs to the binding-protein-dependent transport system permease family.</text>
</comment>
<dbReference type="PROSITE" id="PS51257">
    <property type="entry name" value="PROKAR_LIPOPROTEIN"/>
    <property type="match status" value="1"/>
</dbReference>
<dbReference type="AlphaFoldDB" id="A0A6B0YRX2"/>
<keyword evidence="2 7" id="KW-0813">Transport</keyword>
<evidence type="ECO:0000256" key="2">
    <source>
        <dbReference type="ARBA" id="ARBA00022448"/>
    </source>
</evidence>
<proteinExistence type="inferred from homology"/>
<evidence type="ECO:0000259" key="8">
    <source>
        <dbReference type="PROSITE" id="PS50928"/>
    </source>
</evidence>
<protein>
    <submittedName>
        <fullName evidence="9">Carbohydrate ABC transporter permease</fullName>
    </submittedName>
</protein>
<dbReference type="EMBL" id="VXRG01000047">
    <property type="protein sequence ID" value="MXY92875.1"/>
    <property type="molecule type" value="Genomic_DNA"/>
</dbReference>
<keyword evidence="5 7" id="KW-1133">Transmembrane helix</keyword>
<dbReference type="Gene3D" id="1.10.3720.10">
    <property type="entry name" value="MetI-like"/>
    <property type="match status" value="1"/>
</dbReference>
<name>A0A6B0YRX2_9CHLR</name>
<comment type="caution">
    <text evidence="9">The sequence shown here is derived from an EMBL/GenBank/DDBJ whole genome shotgun (WGS) entry which is preliminary data.</text>
</comment>
<feature type="transmembrane region" description="Helical" evidence="7">
    <location>
        <begin position="114"/>
        <end position="133"/>
    </location>
</feature>
<feature type="transmembrane region" description="Helical" evidence="7">
    <location>
        <begin position="76"/>
        <end position="102"/>
    </location>
</feature>
<dbReference type="Pfam" id="PF00528">
    <property type="entry name" value="BPD_transp_1"/>
    <property type="match status" value="1"/>
</dbReference>
<dbReference type="GO" id="GO:0005886">
    <property type="term" value="C:plasma membrane"/>
    <property type="evidence" value="ECO:0007669"/>
    <property type="project" value="UniProtKB-SubCell"/>
</dbReference>
<feature type="transmembrane region" description="Helical" evidence="7">
    <location>
        <begin position="187"/>
        <end position="209"/>
    </location>
</feature>
<dbReference type="PANTHER" id="PTHR43744">
    <property type="entry name" value="ABC TRANSPORTER PERMEASE PROTEIN MG189-RELATED-RELATED"/>
    <property type="match status" value="1"/>
</dbReference>
<dbReference type="InterPro" id="IPR000515">
    <property type="entry name" value="MetI-like"/>
</dbReference>
<accession>A0A6B0YRX2</accession>
<feature type="transmembrane region" description="Helical" evidence="7">
    <location>
        <begin position="263"/>
        <end position="280"/>
    </location>
</feature>
<dbReference type="GO" id="GO:0055085">
    <property type="term" value="P:transmembrane transport"/>
    <property type="evidence" value="ECO:0007669"/>
    <property type="project" value="InterPro"/>
</dbReference>
<dbReference type="CDD" id="cd06261">
    <property type="entry name" value="TM_PBP2"/>
    <property type="match status" value="1"/>
</dbReference>
<comment type="subcellular location">
    <subcellularLocation>
        <location evidence="1 7">Cell membrane</location>
        <topology evidence="1 7">Multi-pass membrane protein</topology>
    </subcellularLocation>
</comment>
<evidence type="ECO:0000256" key="3">
    <source>
        <dbReference type="ARBA" id="ARBA00022475"/>
    </source>
</evidence>
<evidence type="ECO:0000256" key="6">
    <source>
        <dbReference type="ARBA" id="ARBA00023136"/>
    </source>
</evidence>
<gene>
    <name evidence="9" type="ORF">F4Y42_05435</name>
</gene>
<keyword evidence="4 7" id="KW-0812">Transmembrane</keyword>
<dbReference type="SUPFAM" id="SSF161098">
    <property type="entry name" value="MetI-like"/>
    <property type="match status" value="1"/>
</dbReference>
<evidence type="ECO:0000256" key="4">
    <source>
        <dbReference type="ARBA" id="ARBA00022692"/>
    </source>
</evidence>
<evidence type="ECO:0000256" key="1">
    <source>
        <dbReference type="ARBA" id="ARBA00004651"/>
    </source>
</evidence>
<feature type="transmembrane region" description="Helical" evidence="7">
    <location>
        <begin position="21"/>
        <end position="41"/>
    </location>
</feature>
<dbReference type="PROSITE" id="PS50928">
    <property type="entry name" value="ABC_TM1"/>
    <property type="match status" value="1"/>
</dbReference>
<evidence type="ECO:0000313" key="9">
    <source>
        <dbReference type="EMBL" id="MXY92875.1"/>
    </source>
</evidence>
<keyword evidence="3" id="KW-1003">Cell membrane</keyword>
<reference evidence="9" key="1">
    <citation type="submission" date="2019-09" db="EMBL/GenBank/DDBJ databases">
        <title>Characterisation of the sponge microbiome using genome-centric metagenomics.</title>
        <authorList>
            <person name="Engelberts J.P."/>
            <person name="Robbins S.J."/>
            <person name="De Goeij J.M."/>
            <person name="Aranda M."/>
            <person name="Bell S.C."/>
            <person name="Webster N.S."/>
        </authorList>
    </citation>
    <scope>NUCLEOTIDE SEQUENCE</scope>
    <source>
        <strain evidence="9">SB0664_bin_27</strain>
    </source>
</reference>
<evidence type="ECO:0000256" key="7">
    <source>
        <dbReference type="RuleBase" id="RU363032"/>
    </source>
</evidence>
<sequence>MNRAERRGFGSRVFDIFNHTFLLVLGLSCIIPLIHLLALSFSDRAAATGGLVTLWPVRPTPITYEKVLEAGVFLNAFWISVIRTAVGTTLQMILIVLISFPLSKSKEEMPFRNIIMGSVVFAYLFNGGLIPWFLVIRKLGMLNTIWALIIPQALPLWNVILMMNFFRRVPKELEEASIIDGATYWQILLHVYLPISVPALATLTLFGAVGHWNAWFDGMILIADRDLIPLQTFLRTVVVKMDMNEFMRNPEDFDMFSDRSLRAAQTLVTVVPILVVYPFLQRYFVSGITLGALKG</sequence>
<keyword evidence="6 7" id="KW-0472">Membrane</keyword>
<dbReference type="InterPro" id="IPR035906">
    <property type="entry name" value="MetI-like_sf"/>
</dbReference>